<name>A0A5C8NQN1_9BACI</name>
<organism evidence="1 2">
    <name type="scientific">Cerasibacillus terrae</name>
    <dbReference type="NCBI Taxonomy" id="2498845"/>
    <lineage>
        <taxon>Bacteria</taxon>
        <taxon>Bacillati</taxon>
        <taxon>Bacillota</taxon>
        <taxon>Bacilli</taxon>
        <taxon>Bacillales</taxon>
        <taxon>Bacillaceae</taxon>
        <taxon>Cerasibacillus</taxon>
    </lineage>
</organism>
<gene>
    <name evidence="1" type="ORF">FHP05_11340</name>
</gene>
<evidence type="ECO:0000313" key="2">
    <source>
        <dbReference type="Proteomes" id="UP000321574"/>
    </source>
</evidence>
<dbReference type="Pfam" id="PF04025">
    <property type="entry name" value="RemA-like"/>
    <property type="match status" value="1"/>
</dbReference>
<dbReference type="AlphaFoldDB" id="A0A5C8NQN1"/>
<dbReference type="NCBIfam" id="NF046065">
    <property type="entry name" value="MtxRegRemB"/>
    <property type="match status" value="1"/>
</dbReference>
<dbReference type="InterPro" id="IPR007169">
    <property type="entry name" value="RemA-like"/>
</dbReference>
<reference evidence="1 2" key="1">
    <citation type="submission" date="2019-06" db="EMBL/GenBank/DDBJ databases">
        <title>Cerasibacillus sp. nov., isolated from maize field.</title>
        <authorList>
            <person name="Lin S.-Y."/>
            <person name="Tsai C.-F."/>
            <person name="Young C.-C."/>
        </authorList>
    </citation>
    <scope>NUCLEOTIDE SEQUENCE [LARGE SCALE GENOMIC DNA]</scope>
    <source>
        <strain evidence="1 2">CC-CFT480</strain>
    </source>
</reference>
<dbReference type="RefSeq" id="WP_147668331.1">
    <property type="nucleotide sequence ID" value="NZ_VDUW01000008.1"/>
</dbReference>
<keyword evidence="2" id="KW-1185">Reference proteome</keyword>
<dbReference type="EMBL" id="VDUW01000008">
    <property type="protein sequence ID" value="TXL63400.1"/>
    <property type="molecule type" value="Genomic_DNA"/>
</dbReference>
<accession>A0A5C8NQN1</accession>
<dbReference type="Proteomes" id="UP000321574">
    <property type="component" value="Unassembled WGS sequence"/>
</dbReference>
<protein>
    <submittedName>
        <fullName evidence="1">DUF370 domain-containing protein</fullName>
    </submittedName>
</protein>
<proteinExistence type="predicted"/>
<comment type="caution">
    <text evidence="1">The sequence shown here is derived from an EMBL/GenBank/DDBJ whole genome shotgun (WGS) entry which is preliminary data.</text>
</comment>
<evidence type="ECO:0000313" key="1">
    <source>
        <dbReference type="EMBL" id="TXL63400.1"/>
    </source>
</evidence>
<dbReference type="OrthoDB" id="9811390at2"/>
<sequence>MFIHIGSEHTIQAEDIITMIDYETVDSSQMMKRMMQHKKKAIIGSKETAKAIIFTNDSIYFSPLSVYTLKKRANIDSLVSNLDDYTDEDNLD</sequence>